<dbReference type="EMBL" id="FNCJ01000011">
    <property type="protein sequence ID" value="SDH57749.1"/>
    <property type="molecule type" value="Genomic_DNA"/>
</dbReference>
<reference evidence="2 3" key="1">
    <citation type="submission" date="2016-10" db="EMBL/GenBank/DDBJ databases">
        <authorList>
            <person name="de Groot N.N."/>
        </authorList>
    </citation>
    <scope>NUCLEOTIDE SEQUENCE [LARGE SCALE GENOMIC DNA]</scope>
    <source>
        <strain evidence="2 3">LMG 2247</strain>
    </source>
</reference>
<gene>
    <name evidence="2" type="ORF">SAMN05216466_11150</name>
</gene>
<organism evidence="2 3">
    <name type="scientific">Paraburkholderia phenazinium</name>
    <dbReference type="NCBI Taxonomy" id="60549"/>
    <lineage>
        <taxon>Bacteria</taxon>
        <taxon>Pseudomonadati</taxon>
        <taxon>Pseudomonadota</taxon>
        <taxon>Betaproteobacteria</taxon>
        <taxon>Burkholderiales</taxon>
        <taxon>Burkholderiaceae</taxon>
        <taxon>Paraburkholderia</taxon>
    </lineage>
</organism>
<proteinExistence type="predicted"/>
<evidence type="ECO:0000313" key="2">
    <source>
        <dbReference type="EMBL" id="SDH57749.1"/>
    </source>
</evidence>
<dbReference type="AlphaFoldDB" id="A0A1G8DJW2"/>
<accession>A0A1G8DJW2</accession>
<evidence type="ECO:0000259" key="1">
    <source>
        <dbReference type="Pfam" id="PF18863"/>
    </source>
</evidence>
<sequence>MLTDIFAYRYLKYPIWSAYSEAERRLLNQTVSLAKEIYPVFNRDGKKVEANEAKWELIHNRLAHEYGVTELAQRYYSFVQKGPMGQDWPTSGFFTYDHVCEQFVISQPPSNLANVDRFIKERISFIELAVRLREEEVAAANVELPRALLTAKIRSAAGRGGMRVPGNPEDSMKALNESLNASFRSQVDELNERFRRAGAFLTYHNGFIQVATDEVIEREVAAPFWQLVADPTWKNVSIDMAEALDRRDSNDKDPAIFASKALESAIKIVSDLKGWTRGNESGASAYIDNLVSKSNGSFLAIWEGELLRDYFRKVRNSLGHGPGSEPMPGLTQVQTDWAIETAMSWVKTLVRRL</sequence>
<dbReference type="Proteomes" id="UP000199706">
    <property type="component" value="Unassembled WGS sequence"/>
</dbReference>
<dbReference type="RefSeq" id="WP_090686844.1">
    <property type="nucleotide sequence ID" value="NZ_FNCJ01000011.1"/>
</dbReference>
<name>A0A1G8DJW2_9BURK</name>
<dbReference type="Pfam" id="PF18863">
    <property type="entry name" value="AbiJ_NTD4"/>
    <property type="match status" value="1"/>
</dbReference>
<dbReference type="OrthoDB" id="8889622at2"/>
<protein>
    <recommendedName>
        <fullName evidence="1">HEPN AbiJ-N-terminal domain-containing protein</fullName>
    </recommendedName>
</protein>
<evidence type="ECO:0000313" key="3">
    <source>
        <dbReference type="Proteomes" id="UP000199706"/>
    </source>
</evidence>
<dbReference type="InterPro" id="IPR049503">
    <property type="entry name" value="AbiJ_NTD4"/>
</dbReference>
<feature type="domain" description="HEPN AbiJ-N-terminal" evidence="1">
    <location>
        <begin position="4"/>
        <end position="226"/>
    </location>
</feature>